<evidence type="ECO:0000256" key="1">
    <source>
        <dbReference type="SAM" id="MobiDB-lite"/>
    </source>
</evidence>
<feature type="compositionally biased region" description="Basic and acidic residues" evidence="1">
    <location>
        <begin position="83"/>
        <end position="100"/>
    </location>
</feature>
<feature type="region of interest" description="Disordered" evidence="1">
    <location>
        <begin position="66"/>
        <end position="100"/>
    </location>
</feature>
<feature type="region of interest" description="Disordered" evidence="1">
    <location>
        <begin position="27"/>
        <end position="46"/>
    </location>
</feature>
<gene>
    <name evidence="2" type="ORF">DPMN_107005</name>
</gene>
<protein>
    <submittedName>
        <fullName evidence="2">Uncharacterized protein</fullName>
    </submittedName>
</protein>
<evidence type="ECO:0000313" key="2">
    <source>
        <dbReference type="EMBL" id="KAH3833693.1"/>
    </source>
</evidence>
<reference evidence="2" key="2">
    <citation type="submission" date="2020-11" db="EMBL/GenBank/DDBJ databases">
        <authorList>
            <person name="McCartney M.A."/>
            <person name="Auch B."/>
            <person name="Kono T."/>
            <person name="Mallez S."/>
            <person name="Becker A."/>
            <person name="Gohl D.M."/>
            <person name="Silverstein K.A.T."/>
            <person name="Koren S."/>
            <person name="Bechman K.B."/>
            <person name="Herman A."/>
            <person name="Abrahante J.E."/>
            <person name="Garbe J."/>
        </authorList>
    </citation>
    <scope>NUCLEOTIDE SEQUENCE</scope>
    <source>
        <strain evidence="2">Duluth1</strain>
        <tissue evidence="2">Whole animal</tissue>
    </source>
</reference>
<proteinExistence type="predicted"/>
<keyword evidence="3" id="KW-1185">Reference proteome</keyword>
<comment type="caution">
    <text evidence="2">The sequence shown here is derived from an EMBL/GenBank/DDBJ whole genome shotgun (WGS) entry which is preliminary data.</text>
</comment>
<evidence type="ECO:0000313" key="3">
    <source>
        <dbReference type="Proteomes" id="UP000828390"/>
    </source>
</evidence>
<sequence>MRTQYSKLIKVANKSGSGRVKIWWRTKPKFPDQTRPNSTKKGTHDPTRLIHDVHSTIFPISARSSRPIREPYTIPARPSGYQLDRHQIFTRPDRDGRTTV</sequence>
<dbReference type="AlphaFoldDB" id="A0A9D4K5Z6"/>
<dbReference type="Proteomes" id="UP000828390">
    <property type="component" value="Unassembled WGS sequence"/>
</dbReference>
<dbReference type="EMBL" id="JAIWYP010000004">
    <property type="protein sequence ID" value="KAH3833693.1"/>
    <property type="molecule type" value="Genomic_DNA"/>
</dbReference>
<organism evidence="2 3">
    <name type="scientific">Dreissena polymorpha</name>
    <name type="common">Zebra mussel</name>
    <name type="synonym">Mytilus polymorpha</name>
    <dbReference type="NCBI Taxonomy" id="45954"/>
    <lineage>
        <taxon>Eukaryota</taxon>
        <taxon>Metazoa</taxon>
        <taxon>Spiralia</taxon>
        <taxon>Lophotrochozoa</taxon>
        <taxon>Mollusca</taxon>
        <taxon>Bivalvia</taxon>
        <taxon>Autobranchia</taxon>
        <taxon>Heteroconchia</taxon>
        <taxon>Euheterodonta</taxon>
        <taxon>Imparidentia</taxon>
        <taxon>Neoheterodontei</taxon>
        <taxon>Myida</taxon>
        <taxon>Dreissenoidea</taxon>
        <taxon>Dreissenidae</taxon>
        <taxon>Dreissena</taxon>
    </lineage>
</organism>
<accession>A0A9D4K5Z6</accession>
<name>A0A9D4K5Z6_DREPO</name>
<reference evidence="2" key="1">
    <citation type="journal article" date="2019" name="bioRxiv">
        <title>The Genome of the Zebra Mussel, Dreissena polymorpha: A Resource for Invasive Species Research.</title>
        <authorList>
            <person name="McCartney M.A."/>
            <person name="Auch B."/>
            <person name="Kono T."/>
            <person name="Mallez S."/>
            <person name="Zhang Y."/>
            <person name="Obille A."/>
            <person name="Becker A."/>
            <person name="Abrahante J.E."/>
            <person name="Garbe J."/>
            <person name="Badalamenti J.P."/>
            <person name="Herman A."/>
            <person name="Mangelson H."/>
            <person name="Liachko I."/>
            <person name="Sullivan S."/>
            <person name="Sone E.D."/>
            <person name="Koren S."/>
            <person name="Silverstein K.A.T."/>
            <person name="Beckman K.B."/>
            <person name="Gohl D.M."/>
        </authorList>
    </citation>
    <scope>NUCLEOTIDE SEQUENCE</scope>
    <source>
        <strain evidence="2">Duluth1</strain>
        <tissue evidence="2">Whole animal</tissue>
    </source>
</reference>